<dbReference type="Proteomes" id="UP000243006">
    <property type="component" value="Unassembled WGS sequence"/>
</dbReference>
<sequence length="119" mass="13360">MAKVEKCLQLLTDMPFQICELTRVGSIFSDLEVYYPVPVDLQYNKLSLPIINGCFVPEATAKVPPWCPSCEMMMIIDIKCRYLNSLSELPTLRQAAVYKCLSSCGNASNCSANQLKRPF</sequence>
<organism evidence="1 2">
    <name type="scientific">Trichinella nativa</name>
    <dbReference type="NCBI Taxonomy" id="6335"/>
    <lineage>
        <taxon>Eukaryota</taxon>
        <taxon>Metazoa</taxon>
        <taxon>Ecdysozoa</taxon>
        <taxon>Nematoda</taxon>
        <taxon>Enoplea</taxon>
        <taxon>Dorylaimia</taxon>
        <taxon>Trichinellida</taxon>
        <taxon>Trichinellidae</taxon>
        <taxon>Trichinella</taxon>
    </lineage>
</organism>
<proteinExistence type="predicted"/>
<dbReference type="EMBL" id="LVZM01003132">
    <property type="protein sequence ID" value="OUC48140.1"/>
    <property type="molecule type" value="Genomic_DNA"/>
</dbReference>
<dbReference type="AlphaFoldDB" id="A0A1Y3ETP9"/>
<comment type="caution">
    <text evidence="1">The sequence shown here is derived from an EMBL/GenBank/DDBJ whole genome shotgun (WGS) entry which is preliminary data.</text>
</comment>
<protein>
    <submittedName>
        <fullName evidence="1">Uncharacterized protein</fullName>
    </submittedName>
</protein>
<evidence type="ECO:0000313" key="1">
    <source>
        <dbReference type="EMBL" id="OUC48140.1"/>
    </source>
</evidence>
<name>A0A1Y3ETP9_9BILA</name>
<reference evidence="1 2" key="1">
    <citation type="submission" date="2015-04" db="EMBL/GenBank/DDBJ databases">
        <title>Draft genome of the roundworm Trichinella nativa.</title>
        <authorList>
            <person name="Mitreva M."/>
        </authorList>
    </citation>
    <scope>NUCLEOTIDE SEQUENCE [LARGE SCALE GENOMIC DNA]</scope>
    <source>
        <strain evidence="1 2">ISS45</strain>
    </source>
</reference>
<accession>A0A1Y3ETP9</accession>
<gene>
    <name evidence="1" type="ORF">D917_06396</name>
</gene>
<evidence type="ECO:0000313" key="2">
    <source>
        <dbReference type="Proteomes" id="UP000243006"/>
    </source>
</evidence>